<dbReference type="InParanoid" id="A0A1Y2GL91"/>
<dbReference type="GO" id="GO:0016538">
    <property type="term" value="F:cyclin-dependent protein serine/threonine kinase regulator activity"/>
    <property type="evidence" value="ECO:0007669"/>
    <property type="project" value="TreeGrafter"/>
</dbReference>
<feature type="domain" description="Cyclin N-terminal" evidence="2">
    <location>
        <begin position="103"/>
        <end position="216"/>
    </location>
</feature>
<dbReference type="RefSeq" id="XP_021880788.1">
    <property type="nucleotide sequence ID" value="XM_022022064.1"/>
</dbReference>
<dbReference type="OrthoDB" id="10250320at2759"/>
<sequence length="250" mass="26985">MESLCPSSSSSASDSDPMAEELMQNQRFIDLPMVSSPCPEALLSLAAGSVLSVLQCPPPPPVFRTSALFCKSPALTSSTDAANGGNDVTSPPSPSCSTSSTSSCSSTTSEVVGEQRPSLIHFLRNICVKASVTELALVISLIYVDRLKKALTNMARGDPDTPFKIILSALLVVKKFIEEDCVGLNRMFSKITDGLYSVHDINRMERSFLGLLKFSLYVTEKDVVNFIQSHQQELQGVEILQNMFKPATAA</sequence>
<evidence type="ECO:0000256" key="1">
    <source>
        <dbReference type="SAM" id="MobiDB-lite"/>
    </source>
</evidence>
<gene>
    <name evidence="3" type="ORF">BCR41DRAFT_337184</name>
</gene>
<feature type="region of interest" description="Disordered" evidence="1">
    <location>
        <begin position="80"/>
        <end position="108"/>
    </location>
</feature>
<dbReference type="EMBL" id="MCFF01000021">
    <property type="protein sequence ID" value="ORZ14310.1"/>
    <property type="molecule type" value="Genomic_DNA"/>
</dbReference>
<dbReference type="GO" id="GO:0019901">
    <property type="term" value="F:protein kinase binding"/>
    <property type="evidence" value="ECO:0007669"/>
    <property type="project" value="InterPro"/>
</dbReference>
<dbReference type="PANTHER" id="PTHR15615">
    <property type="match status" value="1"/>
</dbReference>
<dbReference type="InterPro" id="IPR013922">
    <property type="entry name" value="Cyclin_PHO80-like"/>
</dbReference>
<dbReference type="GeneID" id="33563908"/>
<evidence type="ECO:0000313" key="3">
    <source>
        <dbReference type="EMBL" id="ORZ14310.1"/>
    </source>
</evidence>
<reference evidence="3 4" key="1">
    <citation type="submission" date="2016-07" db="EMBL/GenBank/DDBJ databases">
        <title>Pervasive Adenine N6-methylation of Active Genes in Fungi.</title>
        <authorList>
            <consortium name="DOE Joint Genome Institute"/>
            <person name="Mondo S.J."/>
            <person name="Dannebaum R.O."/>
            <person name="Kuo R.C."/>
            <person name="Labutti K."/>
            <person name="Haridas S."/>
            <person name="Kuo A."/>
            <person name="Salamov A."/>
            <person name="Ahrendt S.R."/>
            <person name="Lipzen A."/>
            <person name="Sullivan W."/>
            <person name="Andreopoulos W.B."/>
            <person name="Clum A."/>
            <person name="Lindquist E."/>
            <person name="Daum C."/>
            <person name="Ramamoorthy G.K."/>
            <person name="Gryganskyi A."/>
            <person name="Culley D."/>
            <person name="Magnuson J.K."/>
            <person name="James T.Y."/>
            <person name="O'Malley M.A."/>
            <person name="Stajich J.E."/>
            <person name="Spatafora J.W."/>
            <person name="Visel A."/>
            <person name="Grigoriev I.V."/>
        </authorList>
    </citation>
    <scope>NUCLEOTIDE SEQUENCE [LARGE SCALE GENOMIC DNA]</scope>
    <source>
        <strain evidence="3 4">NRRL 3116</strain>
    </source>
</reference>
<dbReference type="GO" id="GO:0000307">
    <property type="term" value="C:cyclin-dependent protein kinase holoenzyme complex"/>
    <property type="evidence" value="ECO:0007669"/>
    <property type="project" value="TreeGrafter"/>
</dbReference>
<name>A0A1Y2GL91_9FUNG</name>
<dbReference type="SUPFAM" id="SSF47954">
    <property type="entry name" value="Cyclin-like"/>
    <property type="match status" value="1"/>
</dbReference>
<dbReference type="Pfam" id="PF00134">
    <property type="entry name" value="Cyclin_N"/>
    <property type="match status" value="1"/>
</dbReference>
<organism evidence="3 4">
    <name type="scientific">Lobosporangium transversale</name>
    <dbReference type="NCBI Taxonomy" id="64571"/>
    <lineage>
        <taxon>Eukaryota</taxon>
        <taxon>Fungi</taxon>
        <taxon>Fungi incertae sedis</taxon>
        <taxon>Mucoromycota</taxon>
        <taxon>Mortierellomycotina</taxon>
        <taxon>Mortierellomycetes</taxon>
        <taxon>Mortierellales</taxon>
        <taxon>Mortierellaceae</taxon>
        <taxon>Lobosporangium</taxon>
    </lineage>
</organism>
<comment type="caution">
    <text evidence="3">The sequence shown here is derived from an EMBL/GenBank/DDBJ whole genome shotgun (WGS) entry which is preliminary data.</text>
</comment>
<dbReference type="InterPro" id="IPR006671">
    <property type="entry name" value="Cyclin_N"/>
</dbReference>
<keyword evidence="4" id="KW-1185">Reference proteome</keyword>
<dbReference type="InterPro" id="IPR036915">
    <property type="entry name" value="Cyclin-like_sf"/>
</dbReference>
<evidence type="ECO:0000259" key="2">
    <source>
        <dbReference type="Pfam" id="PF00134"/>
    </source>
</evidence>
<accession>A0A1Y2GL91</accession>
<proteinExistence type="predicted"/>
<dbReference type="AlphaFoldDB" id="A0A1Y2GL91"/>
<evidence type="ECO:0000313" key="4">
    <source>
        <dbReference type="Proteomes" id="UP000193648"/>
    </source>
</evidence>
<protein>
    <recommendedName>
        <fullName evidence="2">Cyclin N-terminal domain-containing protein</fullName>
    </recommendedName>
</protein>
<dbReference type="Proteomes" id="UP000193648">
    <property type="component" value="Unassembled WGS sequence"/>
</dbReference>
<dbReference type="STRING" id="64571.A0A1Y2GL91"/>
<dbReference type="CDD" id="cd20557">
    <property type="entry name" value="CYCLIN_ScPCL1-like"/>
    <property type="match status" value="1"/>
</dbReference>
<dbReference type="Gene3D" id="1.10.472.10">
    <property type="entry name" value="Cyclin-like"/>
    <property type="match status" value="1"/>
</dbReference>
<feature type="compositionally biased region" description="Low complexity" evidence="1">
    <location>
        <begin position="95"/>
        <end position="108"/>
    </location>
</feature>
<dbReference type="GO" id="GO:0005634">
    <property type="term" value="C:nucleus"/>
    <property type="evidence" value="ECO:0007669"/>
    <property type="project" value="TreeGrafter"/>
</dbReference>
<dbReference type="PANTHER" id="PTHR15615:SF27">
    <property type="entry name" value="PHO85 CYCLIN CLG1"/>
    <property type="match status" value="1"/>
</dbReference>